<name>A0A5B7I3Y6_PORTR</name>
<evidence type="ECO:0000256" key="1">
    <source>
        <dbReference type="SAM" id="MobiDB-lite"/>
    </source>
</evidence>
<reference evidence="2 3" key="1">
    <citation type="submission" date="2019-05" db="EMBL/GenBank/DDBJ databases">
        <title>Another draft genome of Portunus trituberculatus and its Hox gene families provides insights of decapod evolution.</title>
        <authorList>
            <person name="Jeong J.-H."/>
            <person name="Song I."/>
            <person name="Kim S."/>
            <person name="Choi T."/>
            <person name="Kim D."/>
            <person name="Ryu S."/>
            <person name="Kim W."/>
        </authorList>
    </citation>
    <scope>NUCLEOTIDE SEQUENCE [LARGE SCALE GENOMIC DNA]</scope>
    <source>
        <tissue evidence="2">Muscle</tissue>
    </source>
</reference>
<keyword evidence="3" id="KW-1185">Reference proteome</keyword>
<evidence type="ECO:0000313" key="2">
    <source>
        <dbReference type="EMBL" id="MPC76676.1"/>
    </source>
</evidence>
<feature type="compositionally biased region" description="Polar residues" evidence="1">
    <location>
        <begin position="16"/>
        <end position="27"/>
    </location>
</feature>
<dbReference type="AlphaFoldDB" id="A0A5B7I3Y6"/>
<dbReference type="Proteomes" id="UP000324222">
    <property type="component" value="Unassembled WGS sequence"/>
</dbReference>
<evidence type="ECO:0000313" key="3">
    <source>
        <dbReference type="Proteomes" id="UP000324222"/>
    </source>
</evidence>
<accession>A0A5B7I3Y6</accession>
<dbReference type="EMBL" id="VSRR010043932">
    <property type="protein sequence ID" value="MPC76676.1"/>
    <property type="molecule type" value="Genomic_DNA"/>
</dbReference>
<comment type="caution">
    <text evidence="2">The sequence shown here is derived from an EMBL/GenBank/DDBJ whole genome shotgun (WGS) entry which is preliminary data.</text>
</comment>
<feature type="region of interest" description="Disordered" evidence="1">
    <location>
        <begin position="16"/>
        <end position="44"/>
    </location>
</feature>
<organism evidence="2 3">
    <name type="scientific">Portunus trituberculatus</name>
    <name type="common">Swimming crab</name>
    <name type="synonym">Neptunus trituberculatus</name>
    <dbReference type="NCBI Taxonomy" id="210409"/>
    <lineage>
        <taxon>Eukaryota</taxon>
        <taxon>Metazoa</taxon>
        <taxon>Ecdysozoa</taxon>
        <taxon>Arthropoda</taxon>
        <taxon>Crustacea</taxon>
        <taxon>Multicrustacea</taxon>
        <taxon>Malacostraca</taxon>
        <taxon>Eumalacostraca</taxon>
        <taxon>Eucarida</taxon>
        <taxon>Decapoda</taxon>
        <taxon>Pleocyemata</taxon>
        <taxon>Brachyura</taxon>
        <taxon>Eubrachyura</taxon>
        <taxon>Portunoidea</taxon>
        <taxon>Portunidae</taxon>
        <taxon>Portuninae</taxon>
        <taxon>Portunus</taxon>
    </lineage>
</organism>
<protein>
    <submittedName>
        <fullName evidence="2">Uncharacterized protein</fullName>
    </submittedName>
</protein>
<gene>
    <name evidence="2" type="ORF">E2C01_071100</name>
</gene>
<sequence>MTVAAVPPACTTRMIPTQQRAARSPSTRNRQRRPGECGRRWRRRQWQQRRRMTCGWSSLLSDGQRGTSRLACAGCWPPLDKKKQTRYEPCLAAGQVLRVGRDGAGHRQGRRVVLSCCRHTKEGRT</sequence>
<proteinExistence type="predicted"/>